<feature type="active site" description="Proton acceptor" evidence="6">
    <location>
        <position position="69"/>
    </location>
</feature>
<dbReference type="OrthoDB" id="10249612at2759"/>
<proteinExistence type="inferred from homology"/>
<dbReference type="PANTHER" id="PTHR12258:SF5">
    <property type="entry name" value="BCDNA.GH02250-RELATED"/>
    <property type="match status" value="1"/>
</dbReference>
<accession>A0A6P4JQD2</accession>
<dbReference type="InterPro" id="IPR038596">
    <property type="entry name" value="Janus_sf"/>
</dbReference>
<dbReference type="SUPFAM" id="SSF143724">
    <property type="entry name" value="PHP14-like"/>
    <property type="match status" value="1"/>
</dbReference>
<keyword evidence="8" id="KW-1185">Reference proteome</keyword>
<dbReference type="GO" id="GO:0101006">
    <property type="term" value="F:protein histidine phosphatase activity"/>
    <property type="evidence" value="ECO:0007669"/>
    <property type="project" value="TreeGrafter"/>
</dbReference>
<sequence length="139" mass="15612">MKLLKKLVLLPRCVLPLQKGFSTDLPNLLGIPRVKIPEGQTRYLLLMAYSHGYTKFGRTIVRAADVKNHLEIFDQALEELESGGICAKCLGGGMIDNDVKGKKIRIYGSSQTFGNADHFRTKNILQSWSAYRDFQIVVN</sequence>
<protein>
    <recommendedName>
        <fullName evidence="5">Sex-regulated protein janus-B</fullName>
    </recommendedName>
</protein>
<dbReference type="Pfam" id="PF05005">
    <property type="entry name" value="Ocnus"/>
    <property type="match status" value="1"/>
</dbReference>
<comment type="similarity">
    <text evidence="2">Belongs to the janus family.</text>
</comment>
<evidence type="ECO:0000256" key="4">
    <source>
        <dbReference type="ARBA" id="ARBA00022928"/>
    </source>
</evidence>
<dbReference type="GO" id="GO:0007548">
    <property type="term" value="P:sex differentiation"/>
    <property type="evidence" value="ECO:0007669"/>
    <property type="project" value="UniProtKB-KW"/>
</dbReference>
<evidence type="ECO:0000256" key="5">
    <source>
        <dbReference type="ARBA" id="ARBA00068496"/>
    </source>
</evidence>
<dbReference type="GO" id="GO:0030154">
    <property type="term" value="P:cell differentiation"/>
    <property type="evidence" value="ECO:0007669"/>
    <property type="project" value="UniProtKB-KW"/>
</dbReference>
<name>A0A6P4JQD2_DROKI</name>
<dbReference type="GO" id="GO:0005829">
    <property type="term" value="C:cytosol"/>
    <property type="evidence" value="ECO:0007669"/>
    <property type="project" value="TreeGrafter"/>
</dbReference>
<evidence type="ECO:0000256" key="7">
    <source>
        <dbReference type="PIRSR" id="PIRSR607702-2"/>
    </source>
</evidence>
<dbReference type="RefSeq" id="XP_017036829.1">
    <property type="nucleotide sequence ID" value="XM_017181340.3"/>
</dbReference>
<dbReference type="Gene3D" id="3.50.20.20">
    <property type="entry name" value="Janus/Ocnus"/>
    <property type="match status" value="1"/>
</dbReference>
<gene>
    <name evidence="9" type="primary">janB</name>
</gene>
<evidence type="ECO:0000256" key="1">
    <source>
        <dbReference type="ARBA" id="ARBA00002508"/>
    </source>
</evidence>
<feature type="binding site" evidence="7">
    <location>
        <position position="42"/>
    </location>
    <ligand>
        <name>substrate</name>
    </ligand>
</feature>
<organism evidence="8 9">
    <name type="scientific">Drosophila kikkawai</name>
    <name type="common">Fruit fly</name>
    <dbReference type="NCBI Taxonomy" id="30033"/>
    <lineage>
        <taxon>Eukaryota</taxon>
        <taxon>Metazoa</taxon>
        <taxon>Ecdysozoa</taxon>
        <taxon>Arthropoda</taxon>
        <taxon>Hexapoda</taxon>
        <taxon>Insecta</taxon>
        <taxon>Pterygota</taxon>
        <taxon>Neoptera</taxon>
        <taxon>Endopterygota</taxon>
        <taxon>Diptera</taxon>
        <taxon>Brachycera</taxon>
        <taxon>Muscomorpha</taxon>
        <taxon>Ephydroidea</taxon>
        <taxon>Drosophilidae</taxon>
        <taxon>Drosophila</taxon>
        <taxon>Sophophora</taxon>
    </lineage>
</organism>
<reference evidence="9" key="1">
    <citation type="submission" date="2025-08" db="UniProtKB">
        <authorList>
            <consortium name="RefSeq"/>
        </authorList>
    </citation>
    <scope>IDENTIFICATION</scope>
    <source>
        <strain evidence="9">14028-0561.14</strain>
        <tissue evidence="9">Whole fly</tissue>
    </source>
</reference>
<evidence type="ECO:0000313" key="8">
    <source>
        <dbReference type="Proteomes" id="UP001652661"/>
    </source>
</evidence>
<evidence type="ECO:0000256" key="2">
    <source>
        <dbReference type="ARBA" id="ARBA00010971"/>
    </source>
</evidence>
<keyword evidence="4" id="KW-0726">Sexual differentiation</keyword>
<dbReference type="Proteomes" id="UP001652661">
    <property type="component" value="Chromosome 3R"/>
</dbReference>
<evidence type="ECO:0000313" key="9">
    <source>
        <dbReference type="RefSeq" id="XP_017036829.1"/>
    </source>
</evidence>
<dbReference type="FunFam" id="3.50.20.20:FF:000002">
    <property type="entry name" value="Sex-regulated protein janus-B"/>
    <property type="match status" value="1"/>
</dbReference>
<evidence type="ECO:0000256" key="3">
    <source>
        <dbReference type="ARBA" id="ARBA00022782"/>
    </source>
</evidence>
<dbReference type="InterPro" id="IPR007702">
    <property type="entry name" value="Janus"/>
</dbReference>
<comment type="function">
    <text evidence="1">JanA and janB regulate somatic sex differentiation.</text>
</comment>
<keyword evidence="3" id="KW-0221">Differentiation</keyword>
<dbReference type="AlphaFoldDB" id="A0A6P4JQD2"/>
<evidence type="ECO:0000256" key="6">
    <source>
        <dbReference type="PIRSR" id="PIRSR607702-1"/>
    </source>
</evidence>
<dbReference type="PANTHER" id="PTHR12258">
    <property type="entry name" value="JANUS-A/JANUS-B"/>
    <property type="match status" value="1"/>
</dbReference>